<keyword evidence="10" id="KW-1185">Reference proteome</keyword>
<keyword evidence="2" id="KW-0813">Transport</keyword>
<sequence>MDKSIFRTLSYGMYVLGTKNGDRFSGCIVNTVFQLTSEPPIIGVSISKDNYTHDLIMKEKRFTASVISENTPVSVINTFGFRTGRKTDKFENVSYKVLPSGLPYVTEKMCGWMECEVMETVSLPTHTVFISKVSDSGILERETPMTYAYYHHVVKGNAPKNAPTHLNPDVADPTKPAESAQNTDRIETSLKTSSETKSESKTEKKKAYVCRVCGHVYDGDIPFEELPADWVCPTCGEGKENFVLKEI</sequence>
<evidence type="ECO:0000313" key="9">
    <source>
        <dbReference type="EMBL" id="WNY27542.1"/>
    </source>
</evidence>
<dbReference type="SUPFAM" id="SSF50475">
    <property type="entry name" value="FMN-binding split barrel"/>
    <property type="match status" value="1"/>
</dbReference>
<dbReference type="SUPFAM" id="SSF57802">
    <property type="entry name" value="Rubredoxin-like"/>
    <property type="match status" value="1"/>
</dbReference>
<reference evidence="9 10" key="1">
    <citation type="submission" date="2023-07" db="EMBL/GenBank/DDBJ databases">
        <title>Closed genome sequence of Methanosarcinaceae archaeon Am2.</title>
        <authorList>
            <person name="Poehlein A."/>
            <person name="Protasov E."/>
            <person name="Platt K."/>
            <person name="Reeh H."/>
            <person name="Daniel R."/>
            <person name="Brune A."/>
        </authorList>
    </citation>
    <scope>NUCLEOTIDE SEQUENCE [LARGE SCALE GENOMIC DNA]</scope>
    <source>
        <strain evidence="9 10">Am2</strain>
    </source>
</reference>
<dbReference type="GO" id="GO:0005506">
    <property type="term" value="F:iron ion binding"/>
    <property type="evidence" value="ECO:0007669"/>
    <property type="project" value="InterPro"/>
</dbReference>
<dbReference type="PROSITE" id="PS00202">
    <property type="entry name" value="RUBREDOXIN"/>
    <property type="match status" value="1"/>
</dbReference>
<feature type="compositionally biased region" description="Basic and acidic residues" evidence="7">
    <location>
        <begin position="184"/>
        <end position="198"/>
    </location>
</feature>
<dbReference type="Gene3D" id="2.30.110.10">
    <property type="entry name" value="Electron Transport, Fmn-binding Protein, Chain A"/>
    <property type="match status" value="1"/>
</dbReference>
<dbReference type="InterPro" id="IPR050268">
    <property type="entry name" value="NADH-dep_flavin_reductase"/>
</dbReference>
<gene>
    <name evidence="9" type="primary">hrb_2</name>
    <name evidence="9" type="ORF">MsAm2_13440</name>
</gene>
<evidence type="ECO:0000313" key="10">
    <source>
        <dbReference type="Proteomes" id="UP001304970"/>
    </source>
</evidence>
<dbReference type="InterPro" id="IPR012349">
    <property type="entry name" value="Split_barrel_FMN-bd"/>
</dbReference>
<dbReference type="InterPro" id="IPR024935">
    <property type="entry name" value="Rubredoxin_dom"/>
</dbReference>
<evidence type="ECO:0000256" key="4">
    <source>
        <dbReference type="ARBA" id="ARBA00022982"/>
    </source>
</evidence>
<dbReference type="SMART" id="SM00903">
    <property type="entry name" value="Flavin_Reduct"/>
    <property type="match status" value="1"/>
</dbReference>
<dbReference type="InterPro" id="IPR002563">
    <property type="entry name" value="Flavin_Rdtase-like_dom"/>
</dbReference>
<dbReference type="GO" id="GO:0010181">
    <property type="term" value="F:FMN binding"/>
    <property type="evidence" value="ECO:0007669"/>
    <property type="project" value="InterPro"/>
</dbReference>
<dbReference type="Proteomes" id="UP001304970">
    <property type="component" value="Chromosome"/>
</dbReference>
<dbReference type="GO" id="GO:0042602">
    <property type="term" value="F:riboflavin reductase (NADPH) activity"/>
    <property type="evidence" value="ECO:0007669"/>
    <property type="project" value="TreeGrafter"/>
</dbReference>
<evidence type="ECO:0000256" key="6">
    <source>
        <dbReference type="ARBA" id="ARBA00023004"/>
    </source>
</evidence>
<feature type="region of interest" description="Disordered" evidence="7">
    <location>
        <begin position="160"/>
        <end position="198"/>
    </location>
</feature>
<dbReference type="CDD" id="cd00730">
    <property type="entry name" value="rubredoxin"/>
    <property type="match status" value="1"/>
</dbReference>
<evidence type="ECO:0000256" key="5">
    <source>
        <dbReference type="ARBA" id="ARBA00023002"/>
    </source>
</evidence>
<accession>A0AA96VJG2</accession>
<dbReference type="GeneID" id="89228769"/>
<dbReference type="InterPro" id="IPR018527">
    <property type="entry name" value="Rubredoxin_Fe_BS"/>
</dbReference>
<dbReference type="EMBL" id="CP131061">
    <property type="protein sequence ID" value="WNY27542.1"/>
    <property type="molecule type" value="Genomic_DNA"/>
</dbReference>
<keyword evidence="3" id="KW-0479">Metal-binding</keyword>
<dbReference type="PROSITE" id="PS50903">
    <property type="entry name" value="RUBREDOXIN_LIKE"/>
    <property type="match status" value="1"/>
</dbReference>
<organism evidence="9 10">
    <name type="scientific">Methanolapillus ohkumae</name>
    <dbReference type="NCBI Taxonomy" id="3028298"/>
    <lineage>
        <taxon>Archaea</taxon>
        <taxon>Methanobacteriati</taxon>
        <taxon>Methanobacteriota</taxon>
        <taxon>Stenosarchaea group</taxon>
        <taxon>Methanomicrobia</taxon>
        <taxon>Methanosarcinales</taxon>
        <taxon>Methanosarcinaceae</taxon>
        <taxon>Methanolapillus</taxon>
    </lineage>
</organism>
<evidence type="ECO:0000256" key="2">
    <source>
        <dbReference type="ARBA" id="ARBA00022448"/>
    </source>
</evidence>
<keyword evidence="4" id="KW-0249">Electron transport</keyword>
<keyword evidence="5" id="KW-0560">Oxidoreductase</keyword>
<dbReference type="Pfam" id="PF00301">
    <property type="entry name" value="Rubredoxin"/>
    <property type="match status" value="1"/>
</dbReference>
<keyword evidence="6" id="KW-0408">Iron</keyword>
<dbReference type="AlphaFoldDB" id="A0AA96VJG2"/>
<feature type="domain" description="Rubredoxin-like" evidence="8">
    <location>
        <begin position="205"/>
        <end position="245"/>
    </location>
</feature>
<protein>
    <submittedName>
        <fullName evidence="9">High molecular weight rubredoxin</fullName>
    </submittedName>
</protein>
<name>A0AA96VJG2_9EURY</name>
<dbReference type="RefSeq" id="WP_338097506.1">
    <property type="nucleotide sequence ID" value="NZ_CP131061.1"/>
</dbReference>
<evidence type="ECO:0000256" key="7">
    <source>
        <dbReference type="SAM" id="MobiDB-lite"/>
    </source>
</evidence>
<evidence type="ECO:0000259" key="8">
    <source>
        <dbReference type="PROSITE" id="PS50903"/>
    </source>
</evidence>
<evidence type="ECO:0000256" key="1">
    <source>
        <dbReference type="ARBA" id="ARBA00001917"/>
    </source>
</evidence>
<dbReference type="PANTHER" id="PTHR30466:SF1">
    <property type="entry name" value="FMN REDUCTASE (NADH) RUTF"/>
    <property type="match status" value="1"/>
</dbReference>
<dbReference type="Gene3D" id="2.20.28.10">
    <property type="match status" value="1"/>
</dbReference>
<comment type="cofactor">
    <cofactor evidence="1">
        <name>FMN</name>
        <dbReference type="ChEBI" id="CHEBI:58210"/>
    </cofactor>
</comment>
<dbReference type="InterPro" id="IPR024934">
    <property type="entry name" value="Rubredoxin-like_dom"/>
</dbReference>
<evidence type="ECO:0000256" key="3">
    <source>
        <dbReference type="ARBA" id="ARBA00022723"/>
    </source>
</evidence>
<proteinExistence type="predicted"/>
<dbReference type="PANTHER" id="PTHR30466">
    <property type="entry name" value="FLAVIN REDUCTASE"/>
    <property type="match status" value="1"/>
</dbReference>
<dbReference type="Pfam" id="PF01613">
    <property type="entry name" value="Flavin_Reduct"/>
    <property type="match status" value="1"/>
</dbReference>